<evidence type="ECO:0000313" key="5">
    <source>
        <dbReference type="Proteomes" id="UP000261875"/>
    </source>
</evidence>
<dbReference type="AlphaFoldDB" id="A0A2U8IAE8"/>
<dbReference type="KEGG" id="fsm:CCS41_12775"/>
<dbReference type="GO" id="GO:0003677">
    <property type="term" value="F:DNA binding"/>
    <property type="evidence" value="ECO:0007669"/>
    <property type="project" value="InterPro"/>
</dbReference>
<dbReference type="InterPro" id="IPR011010">
    <property type="entry name" value="DNA_brk_join_enz"/>
</dbReference>
<keyword evidence="2" id="KW-0233">DNA recombination</keyword>
<dbReference type="InterPro" id="IPR050090">
    <property type="entry name" value="Tyrosine_recombinase_XerCD"/>
</dbReference>
<feature type="domain" description="Tyr recombinase" evidence="3">
    <location>
        <begin position="179"/>
        <end position="355"/>
    </location>
</feature>
<evidence type="ECO:0000256" key="1">
    <source>
        <dbReference type="ARBA" id="ARBA00022908"/>
    </source>
</evidence>
<dbReference type="PROSITE" id="PS51898">
    <property type="entry name" value="TYR_RECOMBINASE"/>
    <property type="match status" value="1"/>
</dbReference>
<gene>
    <name evidence="4" type="ORF">CCS41_12775</name>
</gene>
<dbReference type="Pfam" id="PF00589">
    <property type="entry name" value="Phage_integrase"/>
    <property type="match status" value="1"/>
</dbReference>
<dbReference type="EMBL" id="CP021659">
    <property type="protein sequence ID" value="AWK15144.1"/>
    <property type="molecule type" value="Genomic_DNA"/>
</dbReference>
<dbReference type="PANTHER" id="PTHR30349:SF94">
    <property type="entry name" value="INTEGRASE_RECOMBINASE HI_1414-RELATED"/>
    <property type="match status" value="1"/>
</dbReference>
<dbReference type="Gene3D" id="1.10.443.10">
    <property type="entry name" value="Intergrase catalytic core"/>
    <property type="match status" value="1"/>
</dbReference>
<reference evidence="4 5" key="1">
    <citation type="submission" date="2017-05" db="EMBL/GenBank/DDBJ databases">
        <title>Genome sequence of Candidatus Fukatsuia symbiotica and Candidatus Hamiltonella defensa from Acyrthosiphon pisum strain 5D.</title>
        <authorList>
            <person name="Patel V.A."/>
            <person name="Chevignon G."/>
            <person name="Russell J.A."/>
            <person name="Oliver K.M."/>
        </authorList>
    </citation>
    <scope>NUCLEOTIDE SEQUENCE [LARGE SCALE GENOMIC DNA]</scope>
    <source>
        <strain evidence="4 5">5D</strain>
    </source>
</reference>
<evidence type="ECO:0000313" key="4">
    <source>
        <dbReference type="EMBL" id="AWK15144.1"/>
    </source>
</evidence>
<dbReference type="InterPro" id="IPR013762">
    <property type="entry name" value="Integrase-like_cat_sf"/>
</dbReference>
<evidence type="ECO:0000259" key="3">
    <source>
        <dbReference type="PROSITE" id="PS51898"/>
    </source>
</evidence>
<sequence length="365" mass="40800">MAYYNIVKRPRADGTARYRCTAGVKAGGKHLHRETRTFGKLAQAKTWGVKRAAELEENGVPNSSDIGKMTVGELLKRYINDPNLGGKAGRTKRYVLDMLLDCDIADALLADLSTNHVIEHCRHRNGAGAGPSTVNHDVSYLSSVLASVKPVYGIDYTANPATEARPLLLQMGLIGKSKRRSRRPVSDELDKLLVGLEARSGHIAAKIPFVDILNFSILSCMRVGEVCKIRWEDIDEKQKAVLVRDRKDPRKKSGNHMLVPLLGDAWTIVQHQPKTSELIFPYNSRSVTAGFQRVRNALGIKDLRYHDLRREGASRLFEAGFSIEEVAQVTGHRSLNVLWQVYTELYPKSLHEKFYALQGTNRTGK</sequence>
<accession>A0A2U8IAE8</accession>
<dbReference type="SUPFAM" id="SSF56349">
    <property type="entry name" value="DNA breaking-rejoining enzymes"/>
    <property type="match status" value="1"/>
</dbReference>
<proteinExistence type="predicted"/>
<keyword evidence="5" id="KW-1185">Reference proteome</keyword>
<dbReference type="OrthoDB" id="5589990at2"/>
<dbReference type="RefSeq" id="WP_072550584.1">
    <property type="nucleotide sequence ID" value="NZ_CP021659.1"/>
</dbReference>
<dbReference type="PANTHER" id="PTHR30349">
    <property type="entry name" value="PHAGE INTEGRASE-RELATED"/>
    <property type="match status" value="1"/>
</dbReference>
<name>A0A2U8IAE8_9GAMM</name>
<dbReference type="STRING" id="1878942.GCA_900128755_00812"/>
<keyword evidence="1" id="KW-0229">DNA integration</keyword>
<organism evidence="4 5">
    <name type="scientific">Candidatus Fukatsuia symbiotica</name>
    <dbReference type="NCBI Taxonomy" id="1878942"/>
    <lineage>
        <taxon>Bacteria</taxon>
        <taxon>Pseudomonadati</taxon>
        <taxon>Pseudomonadota</taxon>
        <taxon>Gammaproteobacteria</taxon>
        <taxon>Enterobacterales</taxon>
        <taxon>Yersiniaceae</taxon>
        <taxon>Candidatus Fukatsuia</taxon>
    </lineage>
</organism>
<dbReference type="InterPro" id="IPR002104">
    <property type="entry name" value="Integrase_catalytic"/>
</dbReference>
<dbReference type="GO" id="GO:0006310">
    <property type="term" value="P:DNA recombination"/>
    <property type="evidence" value="ECO:0007669"/>
    <property type="project" value="UniProtKB-KW"/>
</dbReference>
<dbReference type="CDD" id="cd00796">
    <property type="entry name" value="INT_Rci_Hp1_C"/>
    <property type="match status" value="1"/>
</dbReference>
<dbReference type="Proteomes" id="UP000261875">
    <property type="component" value="Chromosome"/>
</dbReference>
<protein>
    <submittedName>
        <fullName evidence="4">Integrase</fullName>
    </submittedName>
</protein>
<evidence type="ECO:0000256" key="2">
    <source>
        <dbReference type="ARBA" id="ARBA00023172"/>
    </source>
</evidence>
<dbReference type="GO" id="GO:0015074">
    <property type="term" value="P:DNA integration"/>
    <property type="evidence" value="ECO:0007669"/>
    <property type="project" value="UniProtKB-KW"/>
</dbReference>